<evidence type="ECO:0000256" key="1">
    <source>
        <dbReference type="SAM" id="SignalP"/>
    </source>
</evidence>
<dbReference type="Gene3D" id="3.30.1380.10">
    <property type="match status" value="1"/>
</dbReference>
<dbReference type="PANTHER" id="PTHR34385:SF1">
    <property type="entry name" value="PEPTIDOGLYCAN L-ALANYL-D-GLUTAMATE ENDOPEPTIDASE CWLK"/>
    <property type="match status" value="1"/>
</dbReference>
<dbReference type="InterPro" id="IPR009045">
    <property type="entry name" value="Zn_M74/Hedgehog-like"/>
</dbReference>
<protein>
    <submittedName>
        <fullName evidence="3">Peptidase M15</fullName>
    </submittedName>
</protein>
<dbReference type="PROSITE" id="PS51257">
    <property type="entry name" value="PROKAR_LIPOPROTEIN"/>
    <property type="match status" value="1"/>
</dbReference>
<organism evidence="3 4">
    <name type="scientific">Bacillus weihaiensis</name>
    <dbReference type="NCBI Taxonomy" id="1547283"/>
    <lineage>
        <taxon>Bacteria</taxon>
        <taxon>Bacillati</taxon>
        <taxon>Bacillota</taxon>
        <taxon>Bacilli</taxon>
        <taxon>Bacillales</taxon>
        <taxon>Bacillaceae</taxon>
        <taxon>Bacillus</taxon>
    </lineage>
</organism>
<evidence type="ECO:0000259" key="2">
    <source>
        <dbReference type="Pfam" id="PF02557"/>
    </source>
</evidence>
<feature type="signal peptide" evidence="1">
    <location>
        <begin position="1"/>
        <end position="19"/>
    </location>
</feature>
<dbReference type="SUPFAM" id="SSF55166">
    <property type="entry name" value="Hedgehog/DD-peptidase"/>
    <property type="match status" value="1"/>
</dbReference>
<dbReference type="PANTHER" id="PTHR34385">
    <property type="entry name" value="D-ALANYL-D-ALANINE CARBOXYPEPTIDASE"/>
    <property type="match status" value="1"/>
</dbReference>
<evidence type="ECO:0000313" key="4">
    <source>
        <dbReference type="Proteomes" id="UP000181936"/>
    </source>
</evidence>
<dbReference type="KEGG" id="bwh:A9C19_08190"/>
<feature type="chain" id="PRO_5038719983" evidence="1">
    <location>
        <begin position="20"/>
        <end position="282"/>
    </location>
</feature>
<feature type="domain" description="D-alanyl-D-alanine carboxypeptidase-like core" evidence="2">
    <location>
        <begin position="130"/>
        <end position="259"/>
    </location>
</feature>
<dbReference type="Pfam" id="PF02557">
    <property type="entry name" value="VanY"/>
    <property type="match status" value="1"/>
</dbReference>
<dbReference type="EMBL" id="CP016020">
    <property type="protein sequence ID" value="APH04729.1"/>
    <property type="molecule type" value="Genomic_DNA"/>
</dbReference>
<accession>A0A1L3MQU8</accession>
<proteinExistence type="predicted"/>
<dbReference type="InterPro" id="IPR052179">
    <property type="entry name" value="DD-CPase-like"/>
</dbReference>
<dbReference type="STRING" id="1547283.A9C19_08190"/>
<name>A0A1L3MQU8_9BACI</name>
<keyword evidence="1" id="KW-0732">Signal</keyword>
<gene>
    <name evidence="3" type="ORF">A9C19_08190</name>
</gene>
<dbReference type="RefSeq" id="WP_072579521.1">
    <property type="nucleotide sequence ID" value="NZ_CP016020.1"/>
</dbReference>
<dbReference type="AlphaFoldDB" id="A0A1L3MQU8"/>
<dbReference type="GO" id="GO:0008233">
    <property type="term" value="F:peptidase activity"/>
    <property type="evidence" value="ECO:0007669"/>
    <property type="project" value="InterPro"/>
</dbReference>
<sequence>MSYYVKVSFLCAIVISLSACDNVSLPNGLSLKHHNQDSQQEIHENDLETTLEENHMETEHAEVEIDPEFLLESEYFNRVQPVDNLNIIENPTNVLAMVNKDYSLPSTYKPEDLVIPNVEFSFGEAEVEKRYLREEAAHALEELFSLAKKDQIELFAVSGYRSYSRQQGIFNSEKEAKGEVEAMQAVALAGQSEHQTGLAMDVTSRSVNLEITEEFGQTEEGMWVEENAHLAGFIVRYPKGKEEITGYQYEPWHLRYVGKEKATTMFEHQLTLEEYFNRVKKI</sequence>
<dbReference type="InterPro" id="IPR003709">
    <property type="entry name" value="VanY-like_core_dom"/>
</dbReference>
<dbReference type="InterPro" id="IPR058193">
    <property type="entry name" value="VanY/YodJ_core_dom"/>
</dbReference>
<dbReference type="OrthoDB" id="9792074at2"/>
<dbReference type="Proteomes" id="UP000181936">
    <property type="component" value="Chromosome"/>
</dbReference>
<evidence type="ECO:0000313" key="3">
    <source>
        <dbReference type="EMBL" id="APH04729.1"/>
    </source>
</evidence>
<dbReference type="GO" id="GO:0006508">
    <property type="term" value="P:proteolysis"/>
    <property type="evidence" value="ECO:0007669"/>
    <property type="project" value="InterPro"/>
</dbReference>
<reference evidence="3 4" key="1">
    <citation type="journal article" date="2016" name="Sci. Rep.">
        <title>Complete genome sequence and transcriptomic analysis of a novel marine strain Bacillus weihaiensis reveals the mechanism of brown algae degradation.</title>
        <authorList>
            <person name="Zhu Y."/>
            <person name="Chen P."/>
            <person name="Bao Y."/>
            <person name="Men Y."/>
            <person name="Zeng Y."/>
            <person name="Yang J."/>
            <person name="Sun J."/>
            <person name="Sun Y."/>
        </authorList>
    </citation>
    <scope>NUCLEOTIDE SEQUENCE [LARGE SCALE GENOMIC DNA]</scope>
    <source>
        <strain evidence="3 4">Alg07</strain>
    </source>
</reference>
<keyword evidence="4" id="KW-1185">Reference proteome</keyword>
<dbReference type="CDD" id="cd14852">
    <property type="entry name" value="LD-carboxypeptidase"/>
    <property type="match status" value="1"/>
</dbReference>